<gene>
    <name evidence="1" type="ORF">LTR82_009957</name>
</gene>
<dbReference type="AlphaFoldDB" id="A0AAN6FM82"/>
<evidence type="ECO:0000313" key="2">
    <source>
        <dbReference type="Proteomes" id="UP001168146"/>
    </source>
</evidence>
<protein>
    <submittedName>
        <fullName evidence="1">Uncharacterized protein</fullName>
    </submittedName>
</protein>
<dbReference type="Proteomes" id="UP001168146">
    <property type="component" value="Unassembled WGS sequence"/>
</dbReference>
<comment type="caution">
    <text evidence="1">The sequence shown here is derived from an EMBL/GenBank/DDBJ whole genome shotgun (WGS) entry which is preliminary data.</text>
</comment>
<organism evidence="1 2">
    <name type="scientific">Friedmanniomyces endolithicus</name>
    <dbReference type="NCBI Taxonomy" id="329885"/>
    <lineage>
        <taxon>Eukaryota</taxon>
        <taxon>Fungi</taxon>
        <taxon>Dikarya</taxon>
        <taxon>Ascomycota</taxon>
        <taxon>Pezizomycotina</taxon>
        <taxon>Dothideomycetes</taxon>
        <taxon>Dothideomycetidae</taxon>
        <taxon>Mycosphaerellales</taxon>
        <taxon>Teratosphaeriaceae</taxon>
        <taxon>Friedmanniomyces</taxon>
    </lineage>
</organism>
<name>A0AAN6FM82_9PEZI</name>
<reference evidence="1" key="1">
    <citation type="submission" date="2021-12" db="EMBL/GenBank/DDBJ databases">
        <title>Black yeast isolated from Biological Soil Crust.</title>
        <authorList>
            <person name="Kurbessoian T."/>
        </authorList>
    </citation>
    <scope>NUCLEOTIDE SEQUENCE</scope>
    <source>
        <strain evidence="1">CCFEE 5208</strain>
    </source>
</reference>
<sequence>MGSGLPPHKSTTTTKKCIATTDHRIAIDSDNMTAMNHGRAAIANALESSRLWLVPPELRSYIYELTLSQPQPIESRWFHDSDLPESLASTSSYMAGEFLNQIGRVNKLAMRSVAIHVGVFHSVTTPFFTMALDEILVLAKQEGHVTFEAQVIIMDFRAGGHSRRLAIQVPNIAASFHALALEKEGEMQDRKDGAMLQQDLEALSELREAHQIWVAKALKSTGVVVDLL</sequence>
<dbReference type="EMBL" id="JASUXU010000032">
    <property type="protein sequence ID" value="KAK0319193.1"/>
    <property type="molecule type" value="Genomic_DNA"/>
</dbReference>
<accession>A0AAN6FM82</accession>
<evidence type="ECO:0000313" key="1">
    <source>
        <dbReference type="EMBL" id="KAK0319193.1"/>
    </source>
</evidence>
<proteinExistence type="predicted"/>